<feature type="compositionally biased region" description="Polar residues" evidence="1">
    <location>
        <begin position="1124"/>
        <end position="1142"/>
    </location>
</feature>
<accession>A0A1S3I0Y1</accession>
<evidence type="ECO:0000313" key="2">
    <source>
        <dbReference type="Proteomes" id="UP000085678"/>
    </source>
</evidence>
<feature type="compositionally biased region" description="Low complexity" evidence="1">
    <location>
        <begin position="1179"/>
        <end position="1192"/>
    </location>
</feature>
<dbReference type="InterPro" id="IPR016024">
    <property type="entry name" value="ARM-type_fold"/>
</dbReference>
<feature type="compositionally biased region" description="Basic and acidic residues" evidence="1">
    <location>
        <begin position="1340"/>
        <end position="1377"/>
    </location>
</feature>
<feature type="compositionally biased region" description="Polar residues" evidence="1">
    <location>
        <begin position="1020"/>
        <end position="1037"/>
    </location>
</feature>
<dbReference type="KEGG" id="lak:106159979"/>
<feature type="compositionally biased region" description="Acidic residues" evidence="1">
    <location>
        <begin position="172"/>
        <end position="182"/>
    </location>
</feature>
<dbReference type="InterPro" id="IPR011989">
    <property type="entry name" value="ARM-like"/>
</dbReference>
<dbReference type="Pfam" id="PF13646">
    <property type="entry name" value="HEAT_2"/>
    <property type="match status" value="2"/>
</dbReference>
<dbReference type="RefSeq" id="XP_013391920.2">
    <property type="nucleotide sequence ID" value="XM_013536466.2"/>
</dbReference>
<reference evidence="3 4" key="1">
    <citation type="submission" date="2025-04" db="UniProtKB">
        <authorList>
            <consortium name="RefSeq"/>
        </authorList>
    </citation>
    <scope>IDENTIFICATION</scope>
    <source>
        <tissue evidence="3 4">Gonads</tissue>
    </source>
</reference>
<evidence type="ECO:0000313" key="3">
    <source>
        <dbReference type="RefSeq" id="XP_013391920.2"/>
    </source>
</evidence>
<proteinExistence type="predicted"/>
<dbReference type="RefSeq" id="XP_023932144.1">
    <property type="nucleotide sequence ID" value="XM_024076376.1"/>
</dbReference>
<keyword evidence="2" id="KW-1185">Reference proteome</keyword>
<feature type="region of interest" description="Disordered" evidence="1">
    <location>
        <begin position="1331"/>
        <end position="1415"/>
    </location>
</feature>
<feature type="compositionally biased region" description="Polar residues" evidence="1">
    <location>
        <begin position="1395"/>
        <end position="1415"/>
    </location>
</feature>
<gene>
    <name evidence="3 4" type="primary">LOC106159979</name>
</gene>
<dbReference type="PANTHER" id="PTHR12697">
    <property type="entry name" value="PBS LYASE HEAT-LIKE PROTEIN"/>
    <property type="match status" value="1"/>
</dbReference>
<protein>
    <submittedName>
        <fullName evidence="3 4">HEAT repeat-containing protein 4</fullName>
    </submittedName>
</protein>
<feature type="compositionally biased region" description="Acidic residues" evidence="1">
    <location>
        <begin position="1096"/>
        <end position="1115"/>
    </location>
</feature>
<dbReference type="SUPFAM" id="SSF48371">
    <property type="entry name" value="ARM repeat"/>
    <property type="match status" value="1"/>
</dbReference>
<feature type="region of interest" description="Disordered" evidence="1">
    <location>
        <begin position="169"/>
        <end position="236"/>
    </location>
</feature>
<dbReference type="STRING" id="7574.A0A1S3I0Y1"/>
<dbReference type="PANTHER" id="PTHR12697:SF20">
    <property type="entry name" value="HEAT REPEAT-CONTAINING PROTEIN 4"/>
    <property type="match status" value="1"/>
</dbReference>
<evidence type="ECO:0000256" key="1">
    <source>
        <dbReference type="SAM" id="MobiDB-lite"/>
    </source>
</evidence>
<feature type="region of interest" description="Disordered" evidence="1">
    <location>
        <begin position="1008"/>
        <end position="1207"/>
    </location>
</feature>
<dbReference type="Gene3D" id="1.25.10.10">
    <property type="entry name" value="Leucine-rich Repeat Variant"/>
    <property type="match status" value="3"/>
</dbReference>
<sequence length="1415" mass="159911">MADKLGGPPVLFPCASRVQVPHVGADEREYTVRTSSQLSSQDGPLARGPGIVYSSTQKDSSDLNAHYLKKISTGLSFSEDVVQDRCFHALPYDSKYLQDALKLPNFLHLPKKTSQAMGRFYLRGSDKKHQPCHLKSTGPHYLKPLKRRIMKKALEMSKQEEDLLQKIQKEEDMVDEDQEDDLTDRRQISTSASGVFLTEASPSSPTKSKVKSFKTGPTERKSKELDQEEEDELDGGKVAGKFSKKLRADWDSHLISKLSKRTAQWIVHQKMLPDEHQKDLEHLLSAKYGKPSTTELVPDDASETSFSMFKKRELETPKKKYRRQEEILLDRATQTPGFDDSDEESLDLTTVPYSDRNKATFYRQPAGLRRERKHQARAQAAINRTAGNIEVIPRKSLPPPTLNDFMNPHCGEKMFMTDNMFQQEWLTGTKQVHQVFGDKSKIVLENLNRYRKVLQRKYPDDPESWFPETDEERQKRLKEAKKSKKITKGLHRWKDLPEPIDDTAELLNLKQPGADLEDDNLPDPTKLRKIKKGNLSLLRIVDDWKHRWNLNDRYADSTPDDLIVDMQDLHPHVRLKAITTIAKAAEYRPPPEPGIQIHSHVEEEDHVSTLPEKLFVALECLLQDTNQHVRRAAAITLFSLNRPHPEGEKILRETLRKEKSVDRWAAAQCLAHFGVCDSEVVGELVHQLMTQEDLISHERCAHLLARLSVNSTLPYSMLAEQLNSSSWRHRVMACKVMVKLYGKINRDIAQKLTYLMWNDWHSEVRKAAAQTLGKSGHGKDIHDQLRERLTSSDANIRVDAIVKVGYLKIMTSKLLPSFLKCFDDDYIAAKIAACQAAGMLQIEEPDVIDKLVYLATYERVWKIKAHAIKAMGRIGKEMEEVRDCVIWAFRFEDQAGVRAEACHTIVALNMNDEEVTQILQDKFLVEPDPMVKKQIAQALATFGISATEETDMVLQIKNEVRKLCTKSNICAQITVNEAIDDKEYNLARMLYRPGPAEELALEQKMRSVTNTPAPPEVKVTSRTPSPVSNVREQNMFTPTADDELERILEGDEEEEEDEDEETSTIKTGTEELSQSRGSKRRSKPGSLVSQALSNVSDEETSEESEEDWEGEEEKEEEHVTSKSRASGTSRGPSRVSNATKDTNPAIGDSEEVAKTPLLKRIEAAIEGRSSSSRSKRSTRSSVKSQKSSAKSKSSNKDSIRDQVVEKELSDRVSYIEVTSEMEGMASEEDERTVLGSDIVTGTQKSMSSTQGDNRLQDFDDETYNHEQDSQMILDILRKRYPESTPSISETPSMVSSYHRWDEEVPVEKPVNASPSLAPTILIQAASSEHLYDFSDQGSAHGHDENGHGENGHETSGHETADHETDKTTVHEPSEHDSNIPTQQVANLEDEKSETTDNAQNLSDPNVGSESPPESN</sequence>
<organism evidence="2 3">
    <name type="scientific">Lingula anatina</name>
    <name type="common">Brachiopod</name>
    <name type="synonym">Lingula unguis</name>
    <dbReference type="NCBI Taxonomy" id="7574"/>
    <lineage>
        <taxon>Eukaryota</taxon>
        <taxon>Metazoa</taxon>
        <taxon>Spiralia</taxon>
        <taxon>Lophotrochozoa</taxon>
        <taxon>Brachiopoda</taxon>
        <taxon>Linguliformea</taxon>
        <taxon>Lingulata</taxon>
        <taxon>Lingulida</taxon>
        <taxon>Linguloidea</taxon>
        <taxon>Lingulidae</taxon>
        <taxon>Lingula</taxon>
    </lineage>
</organism>
<feature type="compositionally biased region" description="Acidic residues" evidence="1">
    <location>
        <begin position="1040"/>
        <end position="1062"/>
    </location>
</feature>
<dbReference type="Proteomes" id="UP000085678">
    <property type="component" value="Unplaced"/>
</dbReference>
<feature type="compositionally biased region" description="Basic and acidic residues" evidence="1">
    <location>
        <begin position="1194"/>
        <end position="1207"/>
    </location>
</feature>
<dbReference type="GeneID" id="106159979"/>
<name>A0A1S3I0Y1_LINAN</name>
<dbReference type="GO" id="GO:0019135">
    <property type="term" value="F:deoxyhypusine monooxygenase activity"/>
    <property type="evidence" value="ECO:0007669"/>
    <property type="project" value="TreeGrafter"/>
</dbReference>
<dbReference type="OrthoDB" id="5980716at2759"/>
<evidence type="ECO:0000313" key="4">
    <source>
        <dbReference type="RefSeq" id="XP_023932144.1"/>
    </source>
</evidence>